<proteinExistence type="predicted"/>
<dbReference type="SUPFAM" id="SSF51735">
    <property type="entry name" value="NAD(P)-binding Rossmann-fold domains"/>
    <property type="match status" value="1"/>
</dbReference>
<keyword evidence="2" id="KW-0479">Metal-binding</keyword>
<evidence type="ECO:0008006" key="7">
    <source>
        <dbReference type="Google" id="ProtNLM"/>
    </source>
</evidence>
<evidence type="ECO:0000256" key="2">
    <source>
        <dbReference type="ARBA" id="ARBA00022723"/>
    </source>
</evidence>
<comment type="cofactor">
    <cofactor evidence="1">
        <name>Zn(2+)</name>
        <dbReference type="ChEBI" id="CHEBI:29105"/>
    </cofactor>
</comment>
<dbReference type="Proteomes" id="UP001050691">
    <property type="component" value="Unassembled WGS sequence"/>
</dbReference>
<organism evidence="5 6">
    <name type="scientific">Clathrus columnatus</name>
    <dbReference type="NCBI Taxonomy" id="1419009"/>
    <lineage>
        <taxon>Eukaryota</taxon>
        <taxon>Fungi</taxon>
        <taxon>Dikarya</taxon>
        <taxon>Basidiomycota</taxon>
        <taxon>Agaricomycotina</taxon>
        <taxon>Agaricomycetes</taxon>
        <taxon>Phallomycetidae</taxon>
        <taxon>Phallales</taxon>
        <taxon>Clathraceae</taxon>
        <taxon>Clathrus</taxon>
    </lineage>
</organism>
<evidence type="ECO:0000256" key="4">
    <source>
        <dbReference type="ARBA" id="ARBA00023002"/>
    </source>
</evidence>
<evidence type="ECO:0000313" key="5">
    <source>
        <dbReference type="EMBL" id="GJJ10900.1"/>
    </source>
</evidence>
<dbReference type="GO" id="GO:0005737">
    <property type="term" value="C:cytoplasm"/>
    <property type="evidence" value="ECO:0007669"/>
    <property type="project" value="TreeGrafter"/>
</dbReference>
<sequence length="152" mass="16822">MIRCPKIYRDLDGASQMPYVASHEENVKGIKEWTFLGIDSDGTAAEYMLVNSRFMVPLPDLLPFKATAPLIYNATTIYRTIKVSRAQPGQSIAFVGIDALGHPGVQFAKLMGLRVVAVGAREESLKMKKTGKDAQIPTWISQSIQILVLREL</sequence>
<keyword evidence="6" id="KW-1185">Reference proteome</keyword>
<dbReference type="GO" id="GO:0004022">
    <property type="term" value="F:alcohol dehydrogenase (NAD+) activity"/>
    <property type="evidence" value="ECO:0007669"/>
    <property type="project" value="TreeGrafter"/>
</dbReference>
<protein>
    <recommendedName>
        <fullName evidence="7">Alcohol dehydrogenase-like C-terminal domain-containing protein</fullName>
    </recommendedName>
</protein>
<keyword evidence="4" id="KW-0560">Oxidoreductase</keyword>
<evidence type="ECO:0000256" key="3">
    <source>
        <dbReference type="ARBA" id="ARBA00022833"/>
    </source>
</evidence>
<name>A0AAV5AG36_9AGAM</name>
<evidence type="ECO:0000256" key="1">
    <source>
        <dbReference type="ARBA" id="ARBA00001947"/>
    </source>
</evidence>
<dbReference type="PANTHER" id="PTHR42940">
    <property type="entry name" value="ALCOHOL DEHYDROGENASE 1-RELATED"/>
    <property type="match status" value="1"/>
</dbReference>
<dbReference type="AlphaFoldDB" id="A0AAV5AG36"/>
<evidence type="ECO:0000313" key="6">
    <source>
        <dbReference type="Proteomes" id="UP001050691"/>
    </source>
</evidence>
<dbReference type="InterPro" id="IPR036291">
    <property type="entry name" value="NAD(P)-bd_dom_sf"/>
</dbReference>
<dbReference type="Gene3D" id="3.40.50.720">
    <property type="entry name" value="NAD(P)-binding Rossmann-like Domain"/>
    <property type="match status" value="1"/>
</dbReference>
<reference evidence="5" key="1">
    <citation type="submission" date="2021-10" db="EMBL/GenBank/DDBJ databases">
        <title>De novo Genome Assembly of Clathrus columnatus (Basidiomycota, Fungi) Using Illumina and Nanopore Sequence Data.</title>
        <authorList>
            <person name="Ogiso-Tanaka E."/>
            <person name="Itagaki H."/>
            <person name="Hosoya T."/>
            <person name="Hosaka K."/>
        </authorList>
    </citation>
    <scope>NUCLEOTIDE SEQUENCE</scope>
    <source>
        <strain evidence="5">MO-923</strain>
    </source>
</reference>
<dbReference type="GO" id="GO:0046872">
    <property type="term" value="F:metal ion binding"/>
    <property type="evidence" value="ECO:0007669"/>
    <property type="project" value="UniProtKB-KW"/>
</dbReference>
<gene>
    <name evidence="5" type="ORF">Clacol_005128</name>
</gene>
<dbReference type="Gene3D" id="3.90.180.10">
    <property type="entry name" value="Medium-chain alcohol dehydrogenases, catalytic domain"/>
    <property type="match status" value="1"/>
</dbReference>
<keyword evidence="3" id="KW-0862">Zinc</keyword>
<dbReference type="EMBL" id="BPWL01000006">
    <property type="protein sequence ID" value="GJJ10900.1"/>
    <property type="molecule type" value="Genomic_DNA"/>
</dbReference>
<accession>A0AAV5AG36</accession>
<dbReference type="PANTHER" id="PTHR42940:SF8">
    <property type="entry name" value="VACUOLAR PROTEIN SORTING-ASSOCIATED PROTEIN 11"/>
    <property type="match status" value="1"/>
</dbReference>
<comment type="caution">
    <text evidence="5">The sequence shown here is derived from an EMBL/GenBank/DDBJ whole genome shotgun (WGS) entry which is preliminary data.</text>
</comment>